<dbReference type="PANTHER" id="PTHR31272">
    <property type="entry name" value="CYTOCHROME C-TYPE BIOGENESIS PROTEIN HI_1454-RELATED"/>
    <property type="match status" value="1"/>
</dbReference>
<dbReference type="GO" id="GO:0016020">
    <property type="term" value="C:membrane"/>
    <property type="evidence" value="ECO:0007669"/>
    <property type="project" value="UniProtKB-SubCell"/>
</dbReference>
<organism evidence="9">
    <name type="scientific">Candidatus Kentrum sp. DK</name>
    <dbReference type="NCBI Taxonomy" id="2126562"/>
    <lineage>
        <taxon>Bacteria</taxon>
        <taxon>Pseudomonadati</taxon>
        <taxon>Pseudomonadota</taxon>
        <taxon>Gammaproteobacteria</taxon>
        <taxon>Candidatus Kentrum</taxon>
    </lineage>
</organism>
<accession>A0A450TAR4</accession>
<evidence type="ECO:0000259" key="8">
    <source>
        <dbReference type="Pfam" id="PF02683"/>
    </source>
</evidence>
<evidence type="ECO:0000256" key="6">
    <source>
        <dbReference type="ARBA" id="ARBA00023136"/>
    </source>
</evidence>
<name>A0A450TAR4_9GAMM</name>
<dbReference type="PANTHER" id="PTHR31272:SF4">
    <property type="entry name" value="CYTOCHROME C-TYPE BIOGENESIS PROTEIN HI_1454-RELATED"/>
    <property type="match status" value="1"/>
</dbReference>
<reference evidence="9" key="1">
    <citation type="submission" date="2019-02" db="EMBL/GenBank/DDBJ databases">
        <authorList>
            <person name="Gruber-Vodicka R. H."/>
            <person name="Seah K. B. B."/>
        </authorList>
    </citation>
    <scope>NUCLEOTIDE SEQUENCE</scope>
    <source>
        <strain evidence="9">BECK_DK161</strain>
    </source>
</reference>
<sequence>MDAFDVSLTGALLAGLLSFFSPCVLPLVPAYLCYLGGASMEQLTEGGKDRAFTWRVFIAALGFVAGFSTVFIALGASATVLGQLLVANKALLGKLAGIVIILFGLHFAGLFRLPFLQFERRFHLQDTSSGPFGGYLMGLAFAFGWTPCIGPVLATILMMAASEQSIASGIALLGFYALGIGIPFLLAALMISLFLGLMVRFRRRIRQVEIVTGVLLVITGILIFTDSLTDIGSWLLRTLPFLGEWG</sequence>
<keyword evidence="6 7" id="KW-0472">Membrane</keyword>
<evidence type="ECO:0000256" key="1">
    <source>
        <dbReference type="ARBA" id="ARBA00004141"/>
    </source>
</evidence>
<keyword evidence="5 7" id="KW-1133">Transmembrane helix</keyword>
<feature type="transmembrane region" description="Helical" evidence="7">
    <location>
        <begin position="91"/>
        <end position="111"/>
    </location>
</feature>
<proteinExistence type="inferred from homology"/>
<keyword evidence="3 7" id="KW-0812">Transmembrane</keyword>
<dbReference type="InterPro" id="IPR051790">
    <property type="entry name" value="Cytochrome_c-biogenesis_DsbD"/>
</dbReference>
<evidence type="ECO:0000256" key="7">
    <source>
        <dbReference type="SAM" id="Phobius"/>
    </source>
</evidence>
<dbReference type="AlphaFoldDB" id="A0A450TAR4"/>
<feature type="transmembrane region" description="Helical" evidence="7">
    <location>
        <begin position="210"/>
        <end position="236"/>
    </location>
</feature>
<dbReference type="InterPro" id="IPR003834">
    <property type="entry name" value="Cyt_c_assmbl_TM_dom"/>
</dbReference>
<dbReference type="EMBL" id="CAADEY010000112">
    <property type="protein sequence ID" value="VFJ63836.1"/>
    <property type="molecule type" value="Genomic_DNA"/>
</dbReference>
<evidence type="ECO:0000256" key="2">
    <source>
        <dbReference type="ARBA" id="ARBA00006143"/>
    </source>
</evidence>
<dbReference type="GO" id="GO:0017004">
    <property type="term" value="P:cytochrome complex assembly"/>
    <property type="evidence" value="ECO:0007669"/>
    <property type="project" value="UniProtKB-KW"/>
</dbReference>
<feature type="transmembrane region" description="Helical" evidence="7">
    <location>
        <begin position="12"/>
        <end position="35"/>
    </location>
</feature>
<keyword evidence="4" id="KW-0201">Cytochrome c-type biogenesis</keyword>
<feature type="transmembrane region" description="Helical" evidence="7">
    <location>
        <begin position="56"/>
        <end position="85"/>
    </location>
</feature>
<evidence type="ECO:0000256" key="4">
    <source>
        <dbReference type="ARBA" id="ARBA00022748"/>
    </source>
</evidence>
<comment type="subcellular location">
    <subcellularLocation>
        <location evidence="1">Membrane</location>
        <topology evidence="1">Multi-pass membrane protein</topology>
    </subcellularLocation>
</comment>
<feature type="domain" description="Cytochrome C biogenesis protein transmembrane" evidence="8">
    <location>
        <begin position="8"/>
        <end position="221"/>
    </location>
</feature>
<feature type="transmembrane region" description="Helical" evidence="7">
    <location>
        <begin position="132"/>
        <end position="161"/>
    </location>
</feature>
<evidence type="ECO:0000313" key="9">
    <source>
        <dbReference type="EMBL" id="VFJ63836.1"/>
    </source>
</evidence>
<feature type="transmembrane region" description="Helical" evidence="7">
    <location>
        <begin position="173"/>
        <end position="198"/>
    </location>
</feature>
<gene>
    <name evidence="9" type="ORF">BECKDK2373C_GA0170839_11121</name>
</gene>
<protein>
    <submittedName>
        <fullName evidence="9">Cytochrome c-type biogenesis protein</fullName>
    </submittedName>
</protein>
<comment type="similarity">
    <text evidence="2">Belongs to the DsbD family.</text>
</comment>
<dbReference type="Pfam" id="PF02683">
    <property type="entry name" value="DsbD_TM"/>
    <property type="match status" value="1"/>
</dbReference>
<evidence type="ECO:0000256" key="5">
    <source>
        <dbReference type="ARBA" id="ARBA00022989"/>
    </source>
</evidence>
<evidence type="ECO:0000256" key="3">
    <source>
        <dbReference type="ARBA" id="ARBA00022692"/>
    </source>
</evidence>